<feature type="transmembrane region" description="Helical" evidence="1">
    <location>
        <begin position="66"/>
        <end position="84"/>
    </location>
</feature>
<dbReference type="PANTHER" id="PTHR45138:SF9">
    <property type="entry name" value="DIGUANYLATE CYCLASE DGCM-RELATED"/>
    <property type="match status" value="1"/>
</dbReference>
<organism evidence="3 4">
    <name type="scientific">Candidatus Clostridium eludens</name>
    <dbReference type="NCBI Taxonomy" id="3381663"/>
    <lineage>
        <taxon>Bacteria</taxon>
        <taxon>Bacillati</taxon>
        <taxon>Bacillota</taxon>
        <taxon>Clostridia</taxon>
        <taxon>Eubacteriales</taxon>
        <taxon>Clostridiaceae</taxon>
        <taxon>Clostridium</taxon>
    </lineage>
</organism>
<name>A0ABW8SH78_9CLOT</name>
<sequence length="398" mass="46414">MLFLTRKKDQLILKINEKDKFKYECIKTCAIYFIVGFLWIYISNIIVSEFTTNKDMQLITSTSKGWLYVVVTSIILYLLMNNVLKKIHLTGIKLNKSYEELSVSNKALKVQFNQIIESQEKYKALVNEMQQGLALFQSSVNEKREIINFKFLDINKSCERLMGLKKKNILGKNIFEIFPSIEKTLGEKFKYVAETGESIHCEQYIQGIGKYYEIIAYRLQKSQLAVITTDITARKQMEHELHYLQYLSYHDQLTGLYNRRFFEEELNRLDVQRNLPLTIVMADVNRLKFINDSFGHVMGDEVLKKVSEVMTKGCRTDDIIARFGGDEFVILLPKTNAYETEKIIKRIENIASKEKIGSVDIDISFGYETKKNEGEKTEVILKKADDNMYKRKYEGAKL</sequence>
<dbReference type="SUPFAM" id="SSF55073">
    <property type="entry name" value="Nucleotide cyclase"/>
    <property type="match status" value="1"/>
</dbReference>
<dbReference type="NCBIfam" id="TIGR00254">
    <property type="entry name" value="GGDEF"/>
    <property type="match status" value="1"/>
</dbReference>
<dbReference type="GO" id="GO:0052621">
    <property type="term" value="F:diguanylate cyclase activity"/>
    <property type="evidence" value="ECO:0007669"/>
    <property type="project" value="UniProtKB-EC"/>
</dbReference>
<dbReference type="EC" id="2.7.7.65" evidence="3"/>
<evidence type="ECO:0000256" key="1">
    <source>
        <dbReference type="SAM" id="Phobius"/>
    </source>
</evidence>
<accession>A0ABW8SH78</accession>
<dbReference type="EMBL" id="JBJHZX010000008">
    <property type="protein sequence ID" value="MFL0195379.1"/>
    <property type="molecule type" value="Genomic_DNA"/>
</dbReference>
<dbReference type="RefSeq" id="WP_406791497.1">
    <property type="nucleotide sequence ID" value="NZ_JBJHZX010000008.1"/>
</dbReference>
<feature type="transmembrane region" description="Helical" evidence="1">
    <location>
        <begin position="21"/>
        <end position="46"/>
    </location>
</feature>
<dbReference type="Gene3D" id="3.30.450.20">
    <property type="entry name" value="PAS domain"/>
    <property type="match status" value="1"/>
</dbReference>
<dbReference type="InterPro" id="IPR043128">
    <property type="entry name" value="Rev_trsase/Diguanyl_cyclase"/>
</dbReference>
<evidence type="ECO:0000313" key="3">
    <source>
        <dbReference type="EMBL" id="MFL0195379.1"/>
    </source>
</evidence>
<keyword evidence="3" id="KW-0808">Transferase</keyword>
<evidence type="ECO:0000313" key="4">
    <source>
        <dbReference type="Proteomes" id="UP001623660"/>
    </source>
</evidence>
<dbReference type="SUPFAM" id="SSF55785">
    <property type="entry name" value="PYP-like sensor domain (PAS domain)"/>
    <property type="match status" value="1"/>
</dbReference>
<dbReference type="PROSITE" id="PS50887">
    <property type="entry name" value="GGDEF"/>
    <property type="match status" value="1"/>
</dbReference>
<dbReference type="CDD" id="cd01949">
    <property type="entry name" value="GGDEF"/>
    <property type="match status" value="1"/>
</dbReference>
<dbReference type="SMART" id="SM00267">
    <property type="entry name" value="GGDEF"/>
    <property type="match status" value="1"/>
</dbReference>
<proteinExistence type="predicted"/>
<comment type="caution">
    <text evidence="3">The sequence shown here is derived from an EMBL/GenBank/DDBJ whole genome shotgun (WGS) entry which is preliminary data.</text>
</comment>
<gene>
    <name evidence="3" type="ORF">ACJDU8_07340</name>
</gene>
<keyword evidence="1" id="KW-0472">Membrane</keyword>
<dbReference type="Pfam" id="PF00990">
    <property type="entry name" value="GGDEF"/>
    <property type="match status" value="1"/>
</dbReference>
<keyword evidence="1" id="KW-1133">Transmembrane helix</keyword>
<dbReference type="Gene3D" id="3.30.70.270">
    <property type="match status" value="1"/>
</dbReference>
<dbReference type="InterPro" id="IPR000014">
    <property type="entry name" value="PAS"/>
</dbReference>
<dbReference type="Proteomes" id="UP001623660">
    <property type="component" value="Unassembled WGS sequence"/>
</dbReference>
<keyword evidence="3" id="KW-0548">Nucleotidyltransferase</keyword>
<dbReference type="InterPro" id="IPR029787">
    <property type="entry name" value="Nucleotide_cyclase"/>
</dbReference>
<evidence type="ECO:0000259" key="2">
    <source>
        <dbReference type="PROSITE" id="PS50887"/>
    </source>
</evidence>
<protein>
    <submittedName>
        <fullName evidence="3">Diguanylate cyclase</fullName>
        <ecNumber evidence="3">2.7.7.65</ecNumber>
    </submittedName>
</protein>
<dbReference type="InterPro" id="IPR035965">
    <property type="entry name" value="PAS-like_dom_sf"/>
</dbReference>
<keyword evidence="4" id="KW-1185">Reference proteome</keyword>
<dbReference type="NCBIfam" id="TIGR00229">
    <property type="entry name" value="sensory_box"/>
    <property type="match status" value="1"/>
</dbReference>
<reference evidence="3 4" key="1">
    <citation type="submission" date="2024-11" db="EMBL/GenBank/DDBJ databases">
        <authorList>
            <person name="Heng Y.C."/>
            <person name="Lim A.C.H."/>
            <person name="Lee J.K.Y."/>
            <person name="Kittelmann S."/>
        </authorList>
    </citation>
    <scope>NUCLEOTIDE SEQUENCE [LARGE SCALE GENOMIC DNA]</scope>
    <source>
        <strain evidence="3 4">WILCCON 0269</strain>
    </source>
</reference>
<dbReference type="InterPro" id="IPR050469">
    <property type="entry name" value="Diguanylate_Cyclase"/>
</dbReference>
<dbReference type="PANTHER" id="PTHR45138">
    <property type="entry name" value="REGULATORY COMPONENTS OF SENSORY TRANSDUCTION SYSTEM"/>
    <property type="match status" value="1"/>
</dbReference>
<keyword evidence="1" id="KW-0812">Transmembrane</keyword>
<feature type="domain" description="GGDEF" evidence="2">
    <location>
        <begin position="275"/>
        <end position="398"/>
    </location>
</feature>
<dbReference type="InterPro" id="IPR000160">
    <property type="entry name" value="GGDEF_dom"/>
</dbReference>